<name>A0A0L0UMP4_9BASI</name>
<proteinExistence type="predicted"/>
<dbReference type="PANTHER" id="PTHR35374">
    <property type="entry name" value="CYCLIN-DEPENDENT KINASE 11A-LIKE"/>
    <property type="match status" value="1"/>
</dbReference>
<gene>
    <name evidence="1" type="ORF">PSTG_18364</name>
</gene>
<dbReference type="PANTHER" id="PTHR35374:SF1">
    <property type="entry name" value="PROTEIN KINASE DOMAIN-CONTAINING PROTEIN"/>
    <property type="match status" value="1"/>
</dbReference>
<sequence>RNYDPNGAIKGTKAAKYKIIKKLIGSATRVTTPKTKLGRGIPTLNLDKMKFNSMKCNYLYWDDPNELVERLRILLASTSAGHTNHNNEIISIIEELREANILV</sequence>
<organism evidence="1 2">
    <name type="scientific">Puccinia striiformis f. sp. tritici PST-78</name>
    <dbReference type="NCBI Taxonomy" id="1165861"/>
    <lineage>
        <taxon>Eukaryota</taxon>
        <taxon>Fungi</taxon>
        <taxon>Dikarya</taxon>
        <taxon>Basidiomycota</taxon>
        <taxon>Pucciniomycotina</taxon>
        <taxon>Pucciniomycetes</taxon>
        <taxon>Pucciniales</taxon>
        <taxon>Pucciniaceae</taxon>
        <taxon>Puccinia</taxon>
    </lineage>
</organism>
<protein>
    <submittedName>
        <fullName evidence="1">Uncharacterized protein</fullName>
    </submittedName>
</protein>
<dbReference type="AlphaFoldDB" id="A0A0L0UMP4"/>
<accession>A0A0L0UMP4</accession>
<comment type="caution">
    <text evidence="1">The sequence shown here is derived from an EMBL/GenBank/DDBJ whole genome shotgun (WGS) entry which is preliminary data.</text>
</comment>
<dbReference type="EMBL" id="AJIL01002698">
    <property type="protein sequence ID" value="KNE88240.1"/>
    <property type="molecule type" value="Genomic_DNA"/>
</dbReference>
<evidence type="ECO:0000313" key="1">
    <source>
        <dbReference type="EMBL" id="KNE88240.1"/>
    </source>
</evidence>
<reference evidence="2" key="1">
    <citation type="submission" date="2014-03" db="EMBL/GenBank/DDBJ databases">
        <title>The Genome Sequence of Puccinia striiformis f. sp. tritici PST-78.</title>
        <authorList>
            <consortium name="The Broad Institute Genome Sequencing Platform"/>
            <person name="Cuomo C."/>
            <person name="Hulbert S."/>
            <person name="Chen X."/>
            <person name="Walker B."/>
            <person name="Young S.K."/>
            <person name="Zeng Q."/>
            <person name="Gargeya S."/>
            <person name="Fitzgerald M."/>
            <person name="Haas B."/>
            <person name="Abouelleil A."/>
            <person name="Alvarado L."/>
            <person name="Arachchi H.M."/>
            <person name="Berlin A.M."/>
            <person name="Chapman S.B."/>
            <person name="Goldberg J."/>
            <person name="Griggs A."/>
            <person name="Gujja S."/>
            <person name="Hansen M."/>
            <person name="Howarth C."/>
            <person name="Imamovic A."/>
            <person name="Larimer J."/>
            <person name="McCowan C."/>
            <person name="Montmayeur A."/>
            <person name="Murphy C."/>
            <person name="Neiman D."/>
            <person name="Pearson M."/>
            <person name="Priest M."/>
            <person name="Roberts A."/>
            <person name="Saif S."/>
            <person name="Shea T."/>
            <person name="Sisk P."/>
            <person name="Sykes S."/>
            <person name="Wortman J."/>
            <person name="Nusbaum C."/>
            <person name="Birren B."/>
        </authorList>
    </citation>
    <scope>NUCLEOTIDE SEQUENCE [LARGE SCALE GENOMIC DNA]</scope>
    <source>
        <strain evidence="2">race PST-78</strain>
    </source>
</reference>
<feature type="non-terminal residue" evidence="1">
    <location>
        <position position="1"/>
    </location>
</feature>
<evidence type="ECO:0000313" key="2">
    <source>
        <dbReference type="Proteomes" id="UP000054564"/>
    </source>
</evidence>
<dbReference type="Proteomes" id="UP000054564">
    <property type="component" value="Unassembled WGS sequence"/>
</dbReference>
<keyword evidence="2" id="KW-1185">Reference proteome</keyword>